<gene>
    <name evidence="11" type="ORF">BG53_07225</name>
</gene>
<dbReference type="EMBL" id="JFHU01000205">
    <property type="protein sequence ID" value="EXX85962.1"/>
    <property type="molecule type" value="Genomic_DNA"/>
</dbReference>
<dbReference type="EC" id="3.6.4.13" evidence="1"/>
<feature type="short sequence motif" description="Q motif" evidence="6">
    <location>
        <begin position="3"/>
        <end position="31"/>
    </location>
</feature>
<dbReference type="GO" id="GO:0009409">
    <property type="term" value="P:response to cold"/>
    <property type="evidence" value="ECO:0007669"/>
    <property type="project" value="TreeGrafter"/>
</dbReference>
<evidence type="ECO:0000313" key="12">
    <source>
        <dbReference type="Proteomes" id="UP000053750"/>
    </source>
</evidence>
<dbReference type="CDD" id="cd00268">
    <property type="entry name" value="DEADc"/>
    <property type="match status" value="1"/>
</dbReference>
<dbReference type="InterPro" id="IPR044742">
    <property type="entry name" value="DEAD/DEAH_RhlB"/>
</dbReference>
<reference evidence="11 12" key="1">
    <citation type="submission" date="2014-02" db="EMBL/GenBank/DDBJ databases">
        <title>Genome sequence of Paenibacillus darwinianus reveals adaptive mechanisms for survival in Antarctic soils.</title>
        <authorList>
            <person name="Dsouza M."/>
            <person name="Taylor M.W."/>
            <person name="Turner S.J."/>
            <person name="Aislabie J."/>
        </authorList>
    </citation>
    <scope>NUCLEOTIDE SEQUENCE [LARGE SCALE GENOMIC DNA]</scope>
    <source>
        <strain evidence="11 12">CE1</strain>
    </source>
</reference>
<sequence>MTTPFDKLGIRAEVTEQLRLQGLTTPTTVQKSAIPLLLAGRDAIVQAQTGTGKTLAFALPILNRIDPNNNNVQALVVTPTRELAIQITQEFKKLKDAVGANVLAAYGGQDVDAQIRKLDGRPQIVVGTPGRLLDHLRRRTIRLSELEVLVLDEADQMLHMGFLTEVEELIAQTPERRQTVLLSATMPDSVRKLAKRYMREPEDVTIRTERVTLDSIRQIAVDTTDRSKQPTLIRLLETYKPYLAVIFCRTKVRAAKLNEALIEHGFLSDELHGELTQAKREQVMKRFRDAKLQLLVCTDVAARGIDVEGVTHVFNYDIPQDSEWYIHRIGRTGRAGQRGVAVTLVTPRDLSRLDGIERDIDARLERKSMSEFGVGAAADDHEAAQPALRAARDEAKNASRGGRAGGRGGARGEGGRSIGGRGGAGFAERSDSRSGGRGG</sequence>
<dbReference type="InterPro" id="IPR014001">
    <property type="entry name" value="Helicase_ATP-bd"/>
</dbReference>
<comment type="caution">
    <text evidence="11">The sequence shown here is derived from an EMBL/GenBank/DDBJ whole genome shotgun (WGS) entry which is preliminary data.</text>
</comment>
<dbReference type="GO" id="GO:0016787">
    <property type="term" value="F:hydrolase activity"/>
    <property type="evidence" value="ECO:0007669"/>
    <property type="project" value="UniProtKB-KW"/>
</dbReference>
<evidence type="ECO:0000256" key="4">
    <source>
        <dbReference type="ARBA" id="ARBA00022806"/>
    </source>
</evidence>
<dbReference type="InterPro" id="IPR011545">
    <property type="entry name" value="DEAD/DEAH_box_helicase_dom"/>
</dbReference>
<evidence type="ECO:0000256" key="7">
    <source>
        <dbReference type="SAM" id="MobiDB-lite"/>
    </source>
</evidence>
<dbReference type="InterPro" id="IPR001650">
    <property type="entry name" value="Helicase_C-like"/>
</dbReference>
<feature type="domain" description="Helicase ATP-binding" evidence="8">
    <location>
        <begin position="34"/>
        <end position="204"/>
    </location>
</feature>
<dbReference type="PANTHER" id="PTHR47963">
    <property type="entry name" value="DEAD-BOX ATP-DEPENDENT RNA HELICASE 47, MITOCHONDRIAL"/>
    <property type="match status" value="1"/>
</dbReference>
<dbReference type="PROSITE" id="PS51194">
    <property type="entry name" value="HELICASE_CTER"/>
    <property type="match status" value="1"/>
</dbReference>
<organism evidence="11 12">
    <name type="scientific">Paenibacillus darwinianus</name>
    <dbReference type="NCBI Taxonomy" id="1380763"/>
    <lineage>
        <taxon>Bacteria</taxon>
        <taxon>Bacillati</taxon>
        <taxon>Bacillota</taxon>
        <taxon>Bacilli</taxon>
        <taxon>Bacillales</taxon>
        <taxon>Paenibacillaceae</taxon>
        <taxon>Paenibacillus</taxon>
    </lineage>
</organism>
<feature type="compositionally biased region" description="Gly residues" evidence="7">
    <location>
        <begin position="402"/>
        <end position="425"/>
    </location>
</feature>
<evidence type="ECO:0000259" key="8">
    <source>
        <dbReference type="PROSITE" id="PS51192"/>
    </source>
</evidence>
<dbReference type="InterPro" id="IPR014014">
    <property type="entry name" value="RNA_helicase_DEAD_Q_motif"/>
</dbReference>
<keyword evidence="12" id="KW-1185">Reference proteome</keyword>
<feature type="region of interest" description="Disordered" evidence="7">
    <location>
        <begin position="375"/>
        <end position="439"/>
    </location>
</feature>
<evidence type="ECO:0000259" key="9">
    <source>
        <dbReference type="PROSITE" id="PS51194"/>
    </source>
</evidence>
<dbReference type="Pfam" id="PF00270">
    <property type="entry name" value="DEAD"/>
    <property type="match status" value="1"/>
</dbReference>
<proteinExistence type="predicted"/>
<dbReference type="GO" id="GO:0003724">
    <property type="term" value="F:RNA helicase activity"/>
    <property type="evidence" value="ECO:0007669"/>
    <property type="project" value="UniProtKB-EC"/>
</dbReference>
<evidence type="ECO:0000256" key="6">
    <source>
        <dbReference type="PROSITE-ProRule" id="PRU00552"/>
    </source>
</evidence>
<evidence type="ECO:0000259" key="10">
    <source>
        <dbReference type="PROSITE" id="PS51195"/>
    </source>
</evidence>
<feature type="domain" description="Helicase C-terminal" evidence="9">
    <location>
        <begin position="231"/>
        <end position="375"/>
    </location>
</feature>
<keyword evidence="3" id="KW-0378">Hydrolase</keyword>
<dbReference type="GO" id="GO:0005524">
    <property type="term" value="F:ATP binding"/>
    <property type="evidence" value="ECO:0007669"/>
    <property type="project" value="UniProtKB-KW"/>
</dbReference>
<dbReference type="AlphaFoldDB" id="A0A9W5RZ79"/>
<keyword evidence="5" id="KW-0067">ATP-binding</keyword>
<evidence type="ECO:0000313" key="11">
    <source>
        <dbReference type="EMBL" id="EXX85962.1"/>
    </source>
</evidence>
<dbReference type="Gene3D" id="3.40.50.300">
    <property type="entry name" value="P-loop containing nucleotide triphosphate hydrolases"/>
    <property type="match status" value="2"/>
</dbReference>
<dbReference type="SMART" id="SM00487">
    <property type="entry name" value="DEXDc"/>
    <property type="match status" value="1"/>
</dbReference>
<feature type="domain" description="DEAD-box RNA helicase Q" evidence="10">
    <location>
        <begin position="3"/>
        <end position="31"/>
    </location>
</feature>
<dbReference type="GO" id="GO:0033592">
    <property type="term" value="F:RNA strand annealing activity"/>
    <property type="evidence" value="ECO:0007669"/>
    <property type="project" value="TreeGrafter"/>
</dbReference>
<dbReference type="Proteomes" id="UP000053750">
    <property type="component" value="Unassembled WGS sequence"/>
</dbReference>
<keyword evidence="2" id="KW-0547">Nucleotide-binding</keyword>
<dbReference type="InterPro" id="IPR050547">
    <property type="entry name" value="DEAD_box_RNA_helicases"/>
</dbReference>
<dbReference type="CDD" id="cd18787">
    <property type="entry name" value="SF2_C_DEAD"/>
    <property type="match status" value="1"/>
</dbReference>
<dbReference type="PROSITE" id="PS51195">
    <property type="entry name" value="Q_MOTIF"/>
    <property type="match status" value="1"/>
</dbReference>
<evidence type="ECO:0000256" key="5">
    <source>
        <dbReference type="ARBA" id="ARBA00022840"/>
    </source>
</evidence>
<feature type="compositionally biased region" description="Basic and acidic residues" evidence="7">
    <location>
        <begin position="428"/>
        <end position="439"/>
    </location>
</feature>
<dbReference type="GO" id="GO:0005840">
    <property type="term" value="C:ribosome"/>
    <property type="evidence" value="ECO:0007669"/>
    <property type="project" value="TreeGrafter"/>
</dbReference>
<evidence type="ECO:0000256" key="2">
    <source>
        <dbReference type="ARBA" id="ARBA00022741"/>
    </source>
</evidence>
<keyword evidence="4 11" id="KW-0347">Helicase</keyword>
<dbReference type="SUPFAM" id="SSF52540">
    <property type="entry name" value="P-loop containing nucleoside triphosphate hydrolases"/>
    <property type="match status" value="1"/>
</dbReference>
<dbReference type="PANTHER" id="PTHR47963:SF8">
    <property type="entry name" value="ATP-DEPENDENT RNA HELICASE DEAD"/>
    <property type="match status" value="1"/>
</dbReference>
<dbReference type="PROSITE" id="PS51192">
    <property type="entry name" value="HELICASE_ATP_BIND_1"/>
    <property type="match status" value="1"/>
</dbReference>
<dbReference type="InterPro" id="IPR027417">
    <property type="entry name" value="P-loop_NTPase"/>
</dbReference>
<dbReference type="OrthoDB" id="9805696at2"/>
<dbReference type="RefSeq" id="WP_051587942.1">
    <property type="nucleotide sequence ID" value="NZ_KK082284.1"/>
</dbReference>
<protein>
    <recommendedName>
        <fullName evidence="1">RNA helicase</fullName>
        <ecNumber evidence="1">3.6.4.13</ecNumber>
    </recommendedName>
</protein>
<dbReference type="Pfam" id="PF00271">
    <property type="entry name" value="Helicase_C"/>
    <property type="match status" value="1"/>
</dbReference>
<evidence type="ECO:0000256" key="3">
    <source>
        <dbReference type="ARBA" id="ARBA00022801"/>
    </source>
</evidence>
<feature type="non-terminal residue" evidence="11">
    <location>
        <position position="439"/>
    </location>
</feature>
<evidence type="ECO:0000256" key="1">
    <source>
        <dbReference type="ARBA" id="ARBA00012552"/>
    </source>
</evidence>
<dbReference type="GO" id="GO:0005829">
    <property type="term" value="C:cytosol"/>
    <property type="evidence" value="ECO:0007669"/>
    <property type="project" value="TreeGrafter"/>
</dbReference>
<dbReference type="SMART" id="SM00490">
    <property type="entry name" value="HELICc"/>
    <property type="match status" value="1"/>
</dbReference>
<accession>A0A9W5RZ79</accession>
<name>A0A9W5RZ79_9BACL</name>